<reference evidence="7 8" key="1">
    <citation type="submission" date="2021-06" db="EMBL/GenBank/DDBJ databases">
        <title>A haploid diamondback moth (Plutella xylostella L.) genome assembly resolves 31 chromosomes and identifies a diamide resistance mutation.</title>
        <authorList>
            <person name="Ward C.M."/>
            <person name="Perry K.D."/>
            <person name="Baker G."/>
            <person name="Powis K."/>
            <person name="Heckel D.G."/>
            <person name="Baxter S.W."/>
        </authorList>
    </citation>
    <scope>NUCLEOTIDE SEQUENCE [LARGE SCALE GENOMIC DNA]</scope>
    <source>
        <strain evidence="7 8">LV</strain>
        <tissue evidence="7">Single pupa</tissue>
    </source>
</reference>
<comment type="subcellular location">
    <subcellularLocation>
        <location evidence="1">Membrane</location>
        <topology evidence="1">Multi-pass membrane protein</topology>
    </subcellularLocation>
</comment>
<dbReference type="InterPro" id="IPR005828">
    <property type="entry name" value="MFS_sugar_transport-like"/>
</dbReference>
<sequence>MAKYNFLCAEGSKLNQIICAVLINLPMLAYGSAIGWMSPMTLLLQSDQSPRGTPLTDQEISWMASAAYFTSIPANFLFAYLADRFGRKISMLICSSQFVCCWLVMLSSMETWALVLARALVGTGMAGCYVITPLYVKEISENCIRGALASLMILNQTLGTLLLYVLGDVLSYRTCLLACLAVPAAHLLLFVMMPESPAFLVRNGDIKEGTRVMAWLRCRSESDPSVQLEINTIRKELEQESGSKKFALRGILADKILFRAFRIAMVLTLAREICGAVPVLNYAGDIFRMTSEGGSGLQITPNQQAMVLGVFQVAGSAVASSFVEKTGRKVLLISTSTVFGVSMLGLSSWFLLRTLGIDAPSWLPIGSLWLCIFCNGCGLQPVSIVIVSELFSFQYRSTVSAITSSTGCFADFIQMLLFKPLASLVGIHTLFYGFAGICFAHSLYVTFVVPETKLRNLEEIYHRLKTRAEIEEDEKVLKIKELGAVV</sequence>
<proteinExistence type="predicted"/>
<dbReference type="InterPro" id="IPR036259">
    <property type="entry name" value="MFS_trans_sf"/>
</dbReference>
<evidence type="ECO:0000256" key="5">
    <source>
        <dbReference type="SAM" id="Phobius"/>
    </source>
</evidence>
<comment type="caution">
    <text evidence="7">The sequence shown here is derived from an EMBL/GenBank/DDBJ whole genome shotgun (WGS) entry which is preliminary data.</text>
</comment>
<feature type="transmembrane region" description="Helical" evidence="5">
    <location>
        <begin position="115"/>
        <end position="136"/>
    </location>
</feature>
<feature type="transmembrane region" description="Helical" evidence="5">
    <location>
        <begin position="399"/>
        <end position="418"/>
    </location>
</feature>
<keyword evidence="8" id="KW-1185">Reference proteome</keyword>
<evidence type="ECO:0000313" key="7">
    <source>
        <dbReference type="EMBL" id="KAG7301028.1"/>
    </source>
</evidence>
<evidence type="ECO:0000256" key="3">
    <source>
        <dbReference type="ARBA" id="ARBA00022989"/>
    </source>
</evidence>
<evidence type="ECO:0000256" key="2">
    <source>
        <dbReference type="ARBA" id="ARBA00022692"/>
    </source>
</evidence>
<feature type="transmembrane region" description="Helical" evidence="5">
    <location>
        <begin position="60"/>
        <end position="82"/>
    </location>
</feature>
<name>A0ABQ7QAS1_PLUXY</name>
<dbReference type="PROSITE" id="PS50850">
    <property type="entry name" value="MFS"/>
    <property type="match status" value="1"/>
</dbReference>
<dbReference type="PANTHER" id="PTHR48021:SF33">
    <property type="entry name" value="AT22075P-RELATED"/>
    <property type="match status" value="1"/>
</dbReference>
<accession>A0ABQ7QAS1</accession>
<dbReference type="Gene3D" id="1.20.1250.20">
    <property type="entry name" value="MFS general substrate transporter like domains"/>
    <property type="match status" value="1"/>
</dbReference>
<protein>
    <recommendedName>
        <fullName evidence="6">Major facilitator superfamily (MFS) profile domain-containing protein</fullName>
    </recommendedName>
</protein>
<dbReference type="InterPro" id="IPR020846">
    <property type="entry name" value="MFS_dom"/>
</dbReference>
<dbReference type="InterPro" id="IPR050549">
    <property type="entry name" value="MFS_Trehalose_Transporter"/>
</dbReference>
<feature type="transmembrane region" description="Helical" evidence="5">
    <location>
        <begin position="330"/>
        <end position="352"/>
    </location>
</feature>
<evidence type="ECO:0000256" key="1">
    <source>
        <dbReference type="ARBA" id="ARBA00004141"/>
    </source>
</evidence>
<dbReference type="Pfam" id="PF00083">
    <property type="entry name" value="Sugar_tr"/>
    <property type="match status" value="1"/>
</dbReference>
<feature type="transmembrane region" description="Helical" evidence="5">
    <location>
        <begin position="143"/>
        <end position="164"/>
    </location>
</feature>
<dbReference type="PANTHER" id="PTHR48021">
    <property type="match status" value="1"/>
</dbReference>
<gene>
    <name evidence="7" type="ORF">JYU34_015401</name>
</gene>
<keyword evidence="2 5" id="KW-0812">Transmembrane</keyword>
<evidence type="ECO:0000256" key="4">
    <source>
        <dbReference type="ARBA" id="ARBA00023136"/>
    </source>
</evidence>
<feature type="domain" description="Major facilitator superfamily (MFS) profile" evidence="6">
    <location>
        <begin position="17"/>
        <end position="453"/>
    </location>
</feature>
<evidence type="ECO:0000259" key="6">
    <source>
        <dbReference type="PROSITE" id="PS50850"/>
    </source>
</evidence>
<dbReference type="SUPFAM" id="SSF103473">
    <property type="entry name" value="MFS general substrate transporter"/>
    <property type="match status" value="1"/>
</dbReference>
<dbReference type="Proteomes" id="UP000823941">
    <property type="component" value="Chromosome 20"/>
</dbReference>
<keyword evidence="4 5" id="KW-0472">Membrane</keyword>
<dbReference type="EMBL" id="JAHIBW010000020">
    <property type="protein sequence ID" value="KAG7301028.1"/>
    <property type="molecule type" value="Genomic_DNA"/>
</dbReference>
<evidence type="ECO:0000313" key="8">
    <source>
        <dbReference type="Proteomes" id="UP000823941"/>
    </source>
</evidence>
<feature type="transmembrane region" description="Helical" evidence="5">
    <location>
        <begin position="89"/>
        <end position="109"/>
    </location>
</feature>
<feature type="transmembrane region" description="Helical" evidence="5">
    <location>
        <begin position="364"/>
        <end position="387"/>
    </location>
</feature>
<feature type="transmembrane region" description="Helical" evidence="5">
    <location>
        <begin position="21"/>
        <end position="40"/>
    </location>
</feature>
<keyword evidence="3 5" id="KW-1133">Transmembrane helix</keyword>
<feature type="transmembrane region" description="Helical" evidence="5">
    <location>
        <begin position="430"/>
        <end position="449"/>
    </location>
</feature>
<feature type="transmembrane region" description="Helical" evidence="5">
    <location>
        <begin position="170"/>
        <end position="192"/>
    </location>
</feature>
<organism evidence="7 8">
    <name type="scientific">Plutella xylostella</name>
    <name type="common">Diamondback moth</name>
    <name type="synonym">Plutella maculipennis</name>
    <dbReference type="NCBI Taxonomy" id="51655"/>
    <lineage>
        <taxon>Eukaryota</taxon>
        <taxon>Metazoa</taxon>
        <taxon>Ecdysozoa</taxon>
        <taxon>Arthropoda</taxon>
        <taxon>Hexapoda</taxon>
        <taxon>Insecta</taxon>
        <taxon>Pterygota</taxon>
        <taxon>Neoptera</taxon>
        <taxon>Endopterygota</taxon>
        <taxon>Lepidoptera</taxon>
        <taxon>Glossata</taxon>
        <taxon>Ditrysia</taxon>
        <taxon>Yponomeutoidea</taxon>
        <taxon>Plutellidae</taxon>
        <taxon>Plutella</taxon>
    </lineage>
</organism>